<accession>A0AAD4SZF4</accession>
<sequence length="54" mass="6201">QFPEELKFGFIKFGEEDANIQTFQASRMRADDFQDLTVAGPDNDIIQREGTFLC</sequence>
<protein>
    <submittedName>
        <fullName evidence="1">Uncharacterized protein</fullName>
    </submittedName>
</protein>
<comment type="caution">
    <text evidence="1">The sequence shown here is derived from an EMBL/GenBank/DDBJ whole genome shotgun (WGS) entry which is preliminary data.</text>
</comment>
<keyword evidence="2" id="KW-1185">Reference proteome</keyword>
<gene>
    <name evidence="1" type="ORF">MKW98_012427</name>
</gene>
<evidence type="ECO:0000313" key="1">
    <source>
        <dbReference type="EMBL" id="KAI3932017.1"/>
    </source>
</evidence>
<evidence type="ECO:0000313" key="2">
    <source>
        <dbReference type="Proteomes" id="UP001202328"/>
    </source>
</evidence>
<feature type="non-terminal residue" evidence="1">
    <location>
        <position position="54"/>
    </location>
</feature>
<reference evidence="1" key="1">
    <citation type="submission" date="2022-04" db="EMBL/GenBank/DDBJ databases">
        <title>A functionally conserved STORR gene fusion in Papaver species that diverged 16.8 million years ago.</title>
        <authorList>
            <person name="Catania T."/>
        </authorList>
    </citation>
    <scope>NUCLEOTIDE SEQUENCE</scope>
    <source>
        <strain evidence="1">S-188037</strain>
    </source>
</reference>
<proteinExistence type="predicted"/>
<organism evidence="1 2">
    <name type="scientific">Papaver atlanticum</name>
    <dbReference type="NCBI Taxonomy" id="357466"/>
    <lineage>
        <taxon>Eukaryota</taxon>
        <taxon>Viridiplantae</taxon>
        <taxon>Streptophyta</taxon>
        <taxon>Embryophyta</taxon>
        <taxon>Tracheophyta</taxon>
        <taxon>Spermatophyta</taxon>
        <taxon>Magnoliopsida</taxon>
        <taxon>Ranunculales</taxon>
        <taxon>Papaveraceae</taxon>
        <taxon>Papaveroideae</taxon>
        <taxon>Papaver</taxon>
    </lineage>
</organism>
<dbReference type="AlphaFoldDB" id="A0AAD4SZF4"/>
<dbReference type="Proteomes" id="UP001202328">
    <property type="component" value="Unassembled WGS sequence"/>
</dbReference>
<name>A0AAD4SZF4_9MAGN</name>
<dbReference type="EMBL" id="JAJJMB010007130">
    <property type="protein sequence ID" value="KAI3932017.1"/>
    <property type="molecule type" value="Genomic_DNA"/>
</dbReference>